<dbReference type="GO" id="GO:0046872">
    <property type="term" value="F:metal ion binding"/>
    <property type="evidence" value="ECO:0007669"/>
    <property type="project" value="UniProtKB-KW"/>
</dbReference>
<dbReference type="InterPro" id="IPR029021">
    <property type="entry name" value="Prot-tyrosine_phosphatase-like"/>
</dbReference>
<feature type="compositionally biased region" description="Polar residues" evidence="6">
    <location>
        <begin position="794"/>
        <end position="803"/>
    </location>
</feature>
<dbReference type="GeneID" id="136799665"/>
<dbReference type="OrthoDB" id="5951637at2759"/>
<dbReference type="Pfam" id="PF03456">
    <property type="entry name" value="uDENN"/>
    <property type="match status" value="1"/>
</dbReference>
<dbReference type="InterPro" id="IPR001849">
    <property type="entry name" value="PH_domain"/>
</dbReference>
<feature type="compositionally biased region" description="Basic and acidic residues" evidence="6">
    <location>
        <begin position="728"/>
        <end position="737"/>
    </location>
</feature>
<dbReference type="SMART" id="SM00800">
    <property type="entry name" value="uDENN"/>
    <property type="match status" value="1"/>
</dbReference>
<dbReference type="InterPro" id="IPR011993">
    <property type="entry name" value="PH-like_dom_sf"/>
</dbReference>
<dbReference type="SUPFAM" id="SSF52799">
    <property type="entry name" value="(Phosphotyrosine protein) phosphatases II"/>
    <property type="match status" value="1"/>
</dbReference>
<dbReference type="PROSITE" id="PS00479">
    <property type="entry name" value="ZF_DAG_PE_1"/>
    <property type="match status" value="1"/>
</dbReference>
<dbReference type="InterPro" id="IPR005113">
    <property type="entry name" value="uDENN_dom"/>
</dbReference>
<feature type="compositionally biased region" description="Polar residues" evidence="6">
    <location>
        <begin position="1934"/>
        <end position="1948"/>
    </location>
</feature>
<keyword evidence="2" id="KW-0597">Phosphoprotein</keyword>
<dbReference type="Pfam" id="PF06602">
    <property type="entry name" value="Myotub-related"/>
    <property type="match status" value="1"/>
</dbReference>
<keyword evidence="12" id="KW-1185">Reference proteome</keyword>
<dbReference type="SMART" id="SM00799">
    <property type="entry name" value="DENN"/>
    <property type="match status" value="1"/>
</dbReference>
<dbReference type="SMART" id="SM00109">
    <property type="entry name" value="C1"/>
    <property type="match status" value="1"/>
</dbReference>
<feature type="coiled-coil region" evidence="5">
    <location>
        <begin position="1660"/>
        <end position="1687"/>
    </location>
</feature>
<feature type="domain" description="Phorbol-ester/DAG-type" evidence="8">
    <location>
        <begin position="1879"/>
        <end position="1928"/>
    </location>
</feature>
<evidence type="ECO:0000259" key="8">
    <source>
        <dbReference type="PROSITE" id="PS50081"/>
    </source>
</evidence>
<dbReference type="PROSITE" id="PS50081">
    <property type="entry name" value="ZF_DAG_PE_2"/>
    <property type="match status" value="1"/>
</dbReference>
<keyword evidence="4" id="KW-0862">Zinc</keyword>
<sequence>MMSRLADYFFIVGVEDTSELANGKELKGTVVQKFPDQDWKDAPSPQGLEVFCQPTGWQVSSKPKEPTFQVTILTDVSGKRSYLACLCYFEQVSQKRDSHVLNIELNENANLEDVKEAITASEYAVEEFYYVPRCLCVVSRNRYYQTLKNCLITIFNAYLNNQTELLEKMIGCMIGFVHVPPPGGPKLTFSIGGSDNQVIHPQLTANLPATQDSIAIIFHQLGIHSMLQVFTALVTECKIVLLSSSYSHLIMAAEALISLLYPQTFNHVFIPVLPAALLDFVSAPTPFLMGVHTSYGEYLPELFDVVHVNIDEGYVTVPDSINLSVIPEPYYTQILKTLKMILTPSLYTLDILLPVSDPAPSLVLQDKQLRAVFIKFFAEITAGYRACLTLIRVHPEPIISFNKLAFMEKRGFLGDDFISKVLDSFSTMLQTRGPPYRVIDMFDRLVVEFLPSKEKEEKSIQQLLSELISIVDELMTNEVSLESPDENKIPNISPELLMKPMKGFPLLSETKINSYITKNENSTQQAKAFQAPVEEPTQVPMSSYDKPTTHFINQRRLEVIKDCIQYIYDNKISEARKAIPSVKRALTSKGAQLALCNELEIRVRNDNSLLEHDQYNLLVYLINSALQDDNTVNSTNVAARIVPLVAAFHRKLGPSVIQFAYTSVQDHSIWSNSQFWEEAFYNEAQRRLIELYAKDIKSNERLNELTEESSERRDTLTVDNVDNGSVHQPKDTEEKIPSAKPSPSCVKRSLSENESVKLLAERTTAALGRVDSSPSHHRSSMLISPSSSIPRSRAGTTKSSGSIQLGDVPQSVKKNAIRDMPSAMKLAADLMGEWDKKTEEEKGQLIYEEESIIFSLTKLFVQHMMYLRVPTNACVEMRKRQQRRRELERKRKEEAGGGGANELQIDDTASIARAAPSIMDNQSTYFGGSMMESSSIGSTADMLDGRMGFGESVQDSASNFIRRFIERVCSEAGVTEQHLRNLTENIPMLVGMHIESLEEVYRETKDTPTYKAKITKPNLLPGENFCQIEGMRCFLIADGRELGIREENKTRLSVNETFDDERELNIGAMNGGPCLLPAEGALFLTNYRVIFKGTPLDQFASEMTVTRAFPIGSLIKEKKVTKAVNIQMSHQIQTCDMYLQIRSSTMQLMKLAFDEEVIPETIENFRMLLRRSRWPLSVYNTFAFNYEAPPVLHRTYSQRQRALRRTHKSINAHLKKKGVDSVKGRSASDDLEAEEMQQVLFEQENRGADRLKESPICKDYERLGLCEITKISASPWRISMANFHYNVCRSYPAVVVIPSKVSDDSLIKVAKNHRLNRFPTAVWRHKRTKGTLLRSGALNRSVLTAVLRTGLGGRQTMGNHSANITDDEQFFTEIVNASHLYQHKGQTQTVSSGAALSLQAMSDDFASMFEGSDAFQRSAAEISEIKNWEPANLYIFTRGTPKVNKMESSQKIVVVNVDIHDVNQVKASFSKLSKVCCPSSISNESHFLSSFEESKWLSQVSSVLQLSCAVANLIVIQGSSCLVSLGDGSEVTSQVISLVQILSDPYYRTIAGFKVLIEKDWLAFGYRFSYRGNHTQPPQQAIAPFFFQFLDCVHQIIEQYPHAFEFNNYFIKLIAYHQTSMRFNTFFLDSEHERYQNGWFPDSEKVNPMTVKSDTSVKGKTNLVRNKKEANLRAEQLAQQQAEQKQKKSSSVSLWDYLDIQGNKYTLFQSFLYHPNLHKGILQPFCNISNLEVWDYLTVENLFTGPTYDVEMMADFEMANPGTESSASADIDREDLQRCVTGCYGSTQEFPRDEVTYLLSELVRLRDEMDQSNRQWTDTWSDLDVKSVVKRQSKAMKWSSYWAKERRLALHKRATIDIVMKGKITELGQVRAEFGFEYPHTFVLKNYLKGSICNYCLQQIQGLNAGYQCSQCGYNVHTKCQSMVPAECPKHPNLSEQQTTELSRSVHSLQGGDSGRNPRNFKGTLYKRGHLLKQWKPRWFVLDAERNHLTYYDSEADTQLQGYIDLGELRTCRLMQVPPGAAKVGDARSYFELETTKRVYQLLAPNGDTAKEWVERLNALNV</sequence>
<protein>
    <recommendedName>
        <fullName evidence="13">Myotubularin-related protein 13</fullName>
    </recommendedName>
</protein>
<keyword evidence="3" id="KW-0479">Metal-binding</keyword>
<name>A0A7M5XAZ7_9CNID</name>
<dbReference type="InterPro" id="IPR001194">
    <property type="entry name" value="cDENN_dom"/>
</dbReference>
<dbReference type="InterPro" id="IPR030564">
    <property type="entry name" value="Myotubularin"/>
</dbReference>
<comment type="similarity">
    <text evidence="1">Belongs to the protein-tyrosine phosphatase family. Non-receptor class myotubularin subfamily.</text>
</comment>
<evidence type="ECO:0000259" key="10">
    <source>
        <dbReference type="PROSITE" id="PS51339"/>
    </source>
</evidence>
<dbReference type="InterPro" id="IPR022096">
    <property type="entry name" value="SBF1/SBF2"/>
</dbReference>
<dbReference type="Gene3D" id="3.30.450.200">
    <property type="match status" value="1"/>
</dbReference>
<dbReference type="Pfam" id="PF02141">
    <property type="entry name" value="DENN"/>
    <property type="match status" value="1"/>
</dbReference>
<feature type="region of interest" description="Disordered" evidence="6">
    <location>
        <begin position="1932"/>
        <end position="1960"/>
    </location>
</feature>
<feature type="compositionally biased region" description="Low complexity" evidence="6">
    <location>
        <begin position="780"/>
        <end position="792"/>
    </location>
</feature>
<evidence type="ECO:0000256" key="5">
    <source>
        <dbReference type="SAM" id="Coils"/>
    </source>
</evidence>
<feature type="domain" description="PH" evidence="7">
    <location>
        <begin position="1958"/>
        <end position="2062"/>
    </location>
</feature>
<dbReference type="Pfam" id="PF00130">
    <property type="entry name" value="C1_1"/>
    <property type="match status" value="1"/>
</dbReference>
<dbReference type="GO" id="GO:0005737">
    <property type="term" value="C:cytoplasm"/>
    <property type="evidence" value="ECO:0007669"/>
    <property type="project" value="TreeGrafter"/>
</dbReference>
<evidence type="ECO:0008006" key="13">
    <source>
        <dbReference type="Google" id="ProtNLM"/>
    </source>
</evidence>
<dbReference type="RefSeq" id="XP_066912481.1">
    <property type="nucleotide sequence ID" value="XM_067056380.1"/>
</dbReference>
<dbReference type="SMART" id="SM00233">
    <property type="entry name" value="PH"/>
    <property type="match status" value="1"/>
</dbReference>
<dbReference type="Gene3D" id="2.30.29.30">
    <property type="entry name" value="Pleckstrin-homology domain (PH domain)/Phosphotyrosine-binding domain (PTB)"/>
    <property type="match status" value="1"/>
</dbReference>
<proteinExistence type="inferred from homology"/>
<dbReference type="GO" id="GO:0016020">
    <property type="term" value="C:membrane"/>
    <property type="evidence" value="ECO:0007669"/>
    <property type="project" value="TreeGrafter"/>
</dbReference>
<dbReference type="SMART" id="SM00568">
    <property type="entry name" value="GRAM"/>
    <property type="match status" value="1"/>
</dbReference>
<evidence type="ECO:0000256" key="2">
    <source>
        <dbReference type="ARBA" id="ARBA00022553"/>
    </source>
</evidence>
<dbReference type="InterPro" id="IPR010569">
    <property type="entry name" value="Myotubularin-like_Pase_dom"/>
</dbReference>
<dbReference type="EnsemblMetazoa" id="CLYHEMT020280.1">
    <property type="protein sequence ID" value="CLYHEMP020280.1"/>
    <property type="gene ID" value="CLYHEMG020280"/>
</dbReference>
<dbReference type="PANTHER" id="PTHR10807">
    <property type="entry name" value="MYOTUBULARIN-RELATED"/>
    <property type="match status" value="1"/>
</dbReference>
<feature type="region of interest" description="Disordered" evidence="6">
    <location>
        <begin position="885"/>
        <end position="906"/>
    </location>
</feature>
<dbReference type="PANTHER" id="PTHR10807:SF109">
    <property type="entry name" value="SET DOMAIN BINDING FACTOR, ISOFORM A"/>
    <property type="match status" value="1"/>
</dbReference>
<feature type="region of interest" description="Disordered" evidence="6">
    <location>
        <begin position="767"/>
        <end position="813"/>
    </location>
</feature>
<feature type="domain" description="UDENN" evidence="9">
    <location>
        <begin position="8"/>
        <end position="439"/>
    </location>
</feature>
<feature type="region of interest" description="Disordered" evidence="6">
    <location>
        <begin position="703"/>
        <end position="750"/>
    </location>
</feature>
<feature type="compositionally biased region" description="Polar residues" evidence="6">
    <location>
        <begin position="717"/>
        <end position="726"/>
    </location>
</feature>
<dbReference type="InterPro" id="IPR005112">
    <property type="entry name" value="dDENN_dom"/>
</dbReference>
<dbReference type="Pfam" id="PF12335">
    <property type="entry name" value="SBF2"/>
    <property type="match status" value="1"/>
</dbReference>
<dbReference type="PROSITE" id="PS50211">
    <property type="entry name" value="DENN"/>
    <property type="match status" value="1"/>
</dbReference>
<evidence type="ECO:0000256" key="6">
    <source>
        <dbReference type="SAM" id="MobiDB-lite"/>
    </source>
</evidence>
<dbReference type="SUPFAM" id="SSF57889">
    <property type="entry name" value="Cysteine-rich domain"/>
    <property type="match status" value="1"/>
</dbReference>
<dbReference type="InterPro" id="IPR037516">
    <property type="entry name" value="Tripartite_DENN"/>
</dbReference>
<dbReference type="GO" id="GO:0005085">
    <property type="term" value="F:guanyl-nucleotide exchange factor activity"/>
    <property type="evidence" value="ECO:0007669"/>
    <property type="project" value="TreeGrafter"/>
</dbReference>
<feature type="domain" description="Myotubularin phosphatase" evidence="10">
    <location>
        <begin position="1250"/>
        <end position="1738"/>
    </location>
</feature>
<feature type="compositionally biased region" description="Basic and acidic residues" evidence="6">
    <location>
        <begin position="703"/>
        <end position="716"/>
    </location>
</feature>
<dbReference type="InterPro" id="IPR043153">
    <property type="entry name" value="DENN_C"/>
</dbReference>
<dbReference type="PROSITE" id="PS50003">
    <property type="entry name" value="PH_DOMAIN"/>
    <property type="match status" value="1"/>
</dbReference>
<dbReference type="Gene3D" id="3.40.50.11500">
    <property type="match status" value="1"/>
</dbReference>
<dbReference type="InterPro" id="IPR002219">
    <property type="entry name" value="PKC_DAG/PE"/>
</dbReference>
<dbReference type="Gene3D" id="3.30.60.20">
    <property type="match status" value="1"/>
</dbReference>
<dbReference type="SMART" id="SM00801">
    <property type="entry name" value="dDENN"/>
    <property type="match status" value="1"/>
</dbReference>
<dbReference type="SUPFAM" id="SSF50729">
    <property type="entry name" value="PH domain-like"/>
    <property type="match status" value="2"/>
</dbReference>
<accession>A0A7M5XAZ7</accession>
<dbReference type="PROSITE" id="PS51339">
    <property type="entry name" value="PPASE_MYOTUBULARIN"/>
    <property type="match status" value="1"/>
</dbReference>
<reference evidence="11" key="1">
    <citation type="submission" date="2021-01" db="UniProtKB">
        <authorList>
            <consortium name="EnsemblMetazoa"/>
        </authorList>
    </citation>
    <scope>IDENTIFICATION</scope>
</reference>
<dbReference type="InterPro" id="IPR046349">
    <property type="entry name" value="C1-like_sf"/>
</dbReference>
<keyword evidence="5" id="KW-0175">Coiled coil</keyword>
<dbReference type="Pfam" id="PF00169">
    <property type="entry name" value="PH"/>
    <property type="match status" value="1"/>
</dbReference>
<evidence type="ECO:0000256" key="3">
    <source>
        <dbReference type="ARBA" id="ARBA00022723"/>
    </source>
</evidence>
<evidence type="ECO:0000313" key="11">
    <source>
        <dbReference type="EnsemblMetazoa" id="CLYHEMP020280.1"/>
    </source>
</evidence>
<feature type="compositionally biased region" description="Basic and acidic residues" evidence="6">
    <location>
        <begin position="885"/>
        <end position="895"/>
    </location>
</feature>
<dbReference type="InterPro" id="IPR004182">
    <property type="entry name" value="GRAM"/>
</dbReference>
<evidence type="ECO:0000313" key="12">
    <source>
        <dbReference type="Proteomes" id="UP000594262"/>
    </source>
</evidence>
<evidence type="ECO:0000256" key="4">
    <source>
        <dbReference type="ARBA" id="ARBA00022833"/>
    </source>
</evidence>
<evidence type="ECO:0000259" key="9">
    <source>
        <dbReference type="PROSITE" id="PS50211"/>
    </source>
</evidence>
<dbReference type="Proteomes" id="UP000594262">
    <property type="component" value="Unplaced"/>
</dbReference>
<organism evidence="11 12">
    <name type="scientific">Clytia hemisphaerica</name>
    <dbReference type="NCBI Taxonomy" id="252671"/>
    <lineage>
        <taxon>Eukaryota</taxon>
        <taxon>Metazoa</taxon>
        <taxon>Cnidaria</taxon>
        <taxon>Hydrozoa</taxon>
        <taxon>Hydroidolina</taxon>
        <taxon>Leptothecata</taxon>
        <taxon>Obeliida</taxon>
        <taxon>Clytiidae</taxon>
        <taxon>Clytia</taxon>
    </lineage>
</organism>
<evidence type="ECO:0000256" key="1">
    <source>
        <dbReference type="ARBA" id="ARBA00007471"/>
    </source>
</evidence>
<evidence type="ECO:0000259" key="7">
    <source>
        <dbReference type="PROSITE" id="PS50003"/>
    </source>
</evidence>